<dbReference type="EMBL" id="WNYA01000001">
    <property type="protein sequence ID" value="KAG8591214.1"/>
    <property type="molecule type" value="Genomic_DNA"/>
</dbReference>
<dbReference type="Proteomes" id="UP000824782">
    <property type="component" value="Unassembled WGS sequence"/>
</dbReference>
<accession>A0AAV7D1B0</accession>
<proteinExistence type="predicted"/>
<sequence length="77" mass="7838">MTGAAGDFLPGLNLKSSEGLDIYHVRIGGSGSSGPPRTMAQANTWNQSLSGTRSSPETAAKQVGLVAAGCHQVIPQT</sequence>
<evidence type="ECO:0000313" key="1">
    <source>
        <dbReference type="EMBL" id="KAG8591214.1"/>
    </source>
</evidence>
<name>A0AAV7D1B0_ENGPU</name>
<evidence type="ECO:0000313" key="2">
    <source>
        <dbReference type="Proteomes" id="UP000824782"/>
    </source>
</evidence>
<keyword evidence="2" id="KW-1185">Reference proteome</keyword>
<organism evidence="1 2">
    <name type="scientific">Engystomops pustulosus</name>
    <name type="common">Tungara frog</name>
    <name type="synonym">Physalaemus pustulosus</name>
    <dbReference type="NCBI Taxonomy" id="76066"/>
    <lineage>
        <taxon>Eukaryota</taxon>
        <taxon>Metazoa</taxon>
        <taxon>Chordata</taxon>
        <taxon>Craniata</taxon>
        <taxon>Vertebrata</taxon>
        <taxon>Euteleostomi</taxon>
        <taxon>Amphibia</taxon>
        <taxon>Batrachia</taxon>
        <taxon>Anura</taxon>
        <taxon>Neobatrachia</taxon>
        <taxon>Hyloidea</taxon>
        <taxon>Leptodactylidae</taxon>
        <taxon>Leiuperinae</taxon>
        <taxon>Engystomops</taxon>
    </lineage>
</organism>
<reference evidence="1" key="1">
    <citation type="thesis" date="2020" institute="ProQuest LLC" country="789 East Eisenhower Parkway, Ann Arbor, MI, USA">
        <title>Comparative Genomics and Chromosome Evolution.</title>
        <authorList>
            <person name="Mudd A.B."/>
        </authorList>
    </citation>
    <scope>NUCLEOTIDE SEQUENCE</scope>
    <source>
        <strain evidence="1">237g6f4</strain>
        <tissue evidence="1">Blood</tissue>
    </source>
</reference>
<dbReference type="AlphaFoldDB" id="A0AAV7D1B0"/>
<comment type="caution">
    <text evidence="1">The sequence shown here is derived from an EMBL/GenBank/DDBJ whole genome shotgun (WGS) entry which is preliminary data.</text>
</comment>
<protein>
    <submittedName>
        <fullName evidence="1">Uncharacterized protein</fullName>
    </submittedName>
</protein>
<gene>
    <name evidence="1" type="ORF">GDO81_000091</name>
</gene>